<feature type="compositionally biased region" description="Low complexity" evidence="1">
    <location>
        <begin position="51"/>
        <end position="82"/>
    </location>
</feature>
<name>A0A8H4NA05_9PEZI</name>
<dbReference type="Pfam" id="PF12539">
    <property type="entry name" value="Csm1"/>
    <property type="match status" value="1"/>
</dbReference>
<dbReference type="PANTHER" id="PTHR28006:SF1">
    <property type="entry name" value="MONOPOLIN COMPLEX SUBUNIT CSM1"/>
    <property type="match status" value="1"/>
</dbReference>
<feature type="compositionally biased region" description="Acidic residues" evidence="1">
    <location>
        <begin position="177"/>
        <end position="195"/>
    </location>
</feature>
<accession>A0A8H4NA05</accession>
<evidence type="ECO:0000259" key="2">
    <source>
        <dbReference type="Pfam" id="PF12539"/>
    </source>
</evidence>
<dbReference type="FunFam" id="3.90.1150.80:FF:000001">
    <property type="entry name" value="Chromosome segregation protein (Pcs1)"/>
    <property type="match status" value="1"/>
</dbReference>
<feature type="region of interest" description="Disordered" evidence="1">
    <location>
        <begin position="1"/>
        <end position="243"/>
    </location>
</feature>
<comment type="caution">
    <text evidence="3">The sequence shown here is derived from an EMBL/GenBank/DDBJ whole genome shotgun (WGS) entry which is preliminary data.</text>
</comment>
<dbReference type="GO" id="GO:1990644">
    <property type="term" value="F:microtubule site clamp"/>
    <property type="evidence" value="ECO:0007669"/>
    <property type="project" value="TreeGrafter"/>
</dbReference>
<dbReference type="GO" id="GO:0033551">
    <property type="term" value="C:monopolin complex"/>
    <property type="evidence" value="ECO:0007669"/>
    <property type="project" value="InterPro"/>
</dbReference>
<feature type="compositionally biased region" description="Basic residues" evidence="1">
    <location>
        <begin position="149"/>
        <end position="160"/>
    </location>
</feature>
<evidence type="ECO:0000313" key="4">
    <source>
        <dbReference type="Proteomes" id="UP000572817"/>
    </source>
</evidence>
<dbReference type="OrthoDB" id="2431049at2759"/>
<protein>
    <submittedName>
        <fullName evidence="3">Chromosome segregation protein</fullName>
    </submittedName>
</protein>
<dbReference type="EMBL" id="WWBZ02000022">
    <property type="protein sequence ID" value="KAF4307902.1"/>
    <property type="molecule type" value="Genomic_DNA"/>
</dbReference>
<dbReference type="AlphaFoldDB" id="A0A8H4NA05"/>
<proteinExistence type="predicted"/>
<keyword evidence="4" id="KW-1185">Reference proteome</keyword>
<dbReference type="Gene3D" id="3.90.1150.80">
    <property type="match status" value="1"/>
</dbReference>
<sequence>MPRRAVPSSLSYMVDESASEDEFAKDSIAHSMNSDSLIENAAPAKKRTAGRPKAAVAAKPPAARAQRTTRRTSGGSVVAGKAKVAKKAPPKRKALAERSEPNASETDEIEDYDIPEEEEEPERAPALKKGRGRPKQVDDSAIAPEPTKKPKAAPKGRGRQTKKEPSPEPLTMAIPETQDETDLMDVEPSIEDIPELPETQPLPRQQSRARSVSKQRASVPYKRAGSIASDAERSGNDTALRRRLGDLTKKFENLDVKYQNMRDVGMRDAETNFEKLKRTADQRAKAQDDLIASLKKELAAQRSLAAESKSLKNQVAELNAAKKQLSSENKQLSSENKQLSSENKQLSSENKQLSFESKSLNAKLSESQAEVKTLTAKLAATRASSANLDSKVPGSAVKAQRSAMPGGVEAAKDSQIRQLKEDLYSDLTGLIVRGVKRGEDEDIYDCIQTGRNGTLHFHLAVASDDSASSQSYEEAEFAYTPLLDESRDRDLLDILPDYLTEEICFPRSSAAKFYAKVVDCMTKKVVMED</sequence>
<dbReference type="GO" id="GO:0051315">
    <property type="term" value="P:attachment of mitotic spindle microtubules to kinetochore"/>
    <property type="evidence" value="ECO:0007669"/>
    <property type="project" value="TreeGrafter"/>
</dbReference>
<dbReference type="GO" id="GO:0005730">
    <property type="term" value="C:nucleolus"/>
    <property type="evidence" value="ECO:0007669"/>
    <property type="project" value="TreeGrafter"/>
</dbReference>
<dbReference type="Proteomes" id="UP000572817">
    <property type="component" value="Unassembled WGS sequence"/>
</dbReference>
<dbReference type="GO" id="GO:0034506">
    <property type="term" value="C:chromosome, centromeric core domain"/>
    <property type="evidence" value="ECO:0007669"/>
    <property type="project" value="TreeGrafter"/>
</dbReference>
<feature type="domain" description="Monopolin complex subunit Csm1/Pcs1 C-terminal" evidence="2">
    <location>
        <begin position="418"/>
        <end position="507"/>
    </location>
</feature>
<dbReference type="GO" id="GO:0045144">
    <property type="term" value="P:meiotic sister chromatid segregation"/>
    <property type="evidence" value="ECO:0007669"/>
    <property type="project" value="TreeGrafter"/>
</dbReference>
<feature type="compositionally biased region" description="Basic residues" evidence="1">
    <location>
        <begin position="83"/>
        <end position="93"/>
    </location>
</feature>
<dbReference type="CDD" id="cd23787">
    <property type="entry name" value="RWD_CSM1"/>
    <property type="match status" value="1"/>
</dbReference>
<evidence type="ECO:0000313" key="3">
    <source>
        <dbReference type="EMBL" id="KAF4307902.1"/>
    </source>
</evidence>
<evidence type="ECO:0000256" key="1">
    <source>
        <dbReference type="SAM" id="MobiDB-lite"/>
    </source>
</evidence>
<feature type="compositionally biased region" description="Polar residues" evidence="1">
    <location>
        <begin position="202"/>
        <end position="216"/>
    </location>
</feature>
<feature type="region of interest" description="Disordered" evidence="1">
    <location>
        <begin position="325"/>
        <end position="353"/>
    </location>
</feature>
<dbReference type="InterPro" id="IPR040349">
    <property type="entry name" value="Csm1/Pcs1"/>
</dbReference>
<organism evidence="3 4">
    <name type="scientific">Botryosphaeria dothidea</name>
    <dbReference type="NCBI Taxonomy" id="55169"/>
    <lineage>
        <taxon>Eukaryota</taxon>
        <taxon>Fungi</taxon>
        <taxon>Dikarya</taxon>
        <taxon>Ascomycota</taxon>
        <taxon>Pezizomycotina</taxon>
        <taxon>Dothideomycetes</taxon>
        <taxon>Dothideomycetes incertae sedis</taxon>
        <taxon>Botryosphaeriales</taxon>
        <taxon>Botryosphaeriaceae</taxon>
        <taxon>Botryosphaeria</taxon>
    </lineage>
</organism>
<feature type="compositionally biased region" description="Basic and acidic residues" evidence="1">
    <location>
        <begin position="230"/>
        <end position="243"/>
    </location>
</feature>
<dbReference type="InterPro" id="IPR020981">
    <property type="entry name" value="Csm1/Pcs1_C"/>
</dbReference>
<reference evidence="3" key="1">
    <citation type="submission" date="2020-04" db="EMBL/GenBank/DDBJ databases">
        <title>Genome Assembly and Annotation of Botryosphaeria dothidea sdau 11-99, a Latent Pathogen of Apple Fruit Ring Rot in China.</title>
        <authorList>
            <person name="Yu C."/>
            <person name="Diao Y."/>
            <person name="Lu Q."/>
            <person name="Zhao J."/>
            <person name="Cui S."/>
            <person name="Peng C."/>
            <person name="He B."/>
            <person name="Liu H."/>
        </authorList>
    </citation>
    <scope>NUCLEOTIDE SEQUENCE [LARGE SCALE GENOMIC DNA]</scope>
    <source>
        <strain evidence="3">Sdau11-99</strain>
    </source>
</reference>
<dbReference type="InterPro" id="IPR038608">
    <property type="entry name" value="Csm1/Pcs1_C_sf"/>
</dbReference>
<dbReference type="PANTHER" id="PTHR28006">
    <property type="entry name" value="MONOPOLIN COMPLEX SUBUNIT CSM1"/>
    <property type="match status" value="1"/>
</dbReference>
<feature type="compositionally biased region" description="Acidic residues" evidence="1">
    <location>
        <begin position="105"/>
        <end position="121"/>
    </location>
</feature>
<dbReference type="GO" id="GO:0072686">
    <property type="term" value="C:mitotic spindle"/>
    <property type="evidence" value="ECO:0007669"/>
    <property type="project" value="TreeGrafter"/>
</dbReference>
<gene>
    <name evidence="3" type="ORF">GTA08_BOTSDO03919</name>
</gene>